<feature type="transmembrane region" description="Helical" evidence="1">
    <location>
        <begin position="109"/>
        <end position="130"/>
    </location>
</feature>
<dbReference type="AlphaFoldDB" id="A0A084H488"/>
<keyword evidence="1" id="KW-1133">Transmembrane helix</keyword>
<feature type="transmembrane region" description="Helical" evidence="1">
    <location>
        <begin position="356"/>
        <end position="377"/>
    </location>
</feature>
<comment type="caution">
    <text evidence="2">The sequence shown here is derived from an EMBL/GenBank/DDBJ whole genome shotgun (WGS) entry which is preliminary data.</text>
</comment>
<protein>
    <submittedName>
        <fullName evidence="2">Uncharacterized protein</fullName>
    </submittedName>
</protein>
<evidence type="ECO:0000313" key="3">
    <source>
        <dbReference type="Proteomes" id="UP000028549"/>
    </source>
</evidence>
<keyword evidence="1" id="KW-0812">Transmembrane</keyword>
<gene>
    <name evidence="2" type="ORF">GS18_0205650</name>
</gene>
<dbReference type="EMBL" id="JNVC02000001">
    <property type="protein sequence ID" value="KEZ54400.1"/>
    <property type="molecule type" value="Genomic_DNA"/>
</dbReference>
<keyword evidence="3" id="KW-1185">Reference proteome</keyword>
<dbReference type="OrthoDB" id="140324at2"/>
<proteinExistence type="predicted"/>
<feature type="transmembrane region" description="Helical" evidence="1">
    <location>
        <begin position="241"/>
        <end position="261"/>
    </location>
</feature>
<name>A0A084H488_METID</name>
<keyword evidence="1" id="KW-0472">Membrane</keyword>
<reference evidence="2 3" key="1">
    <citation type="journal article" date="2005" name="Int. J. Syst. Evol. Microbiol.">
        <title>Bacillus cibi sp. nov., isolated from jeotgal, a traditional Korean fermented seafood.</title>
        <authorList>
            <person name="Yoon J.H."/>
            <person name="Lee C.H."/>
            <person name="Oh T.K."/>
        </authorList>
    </citation>
    <scope>NUCLEOTIDE SEQUENCE [LARGE SCALE GENOMIC DNA]</scope>
    <source>
        <strain evidence="2 3">DSM 16189</strain>
    </source>
</reference>
<feature type="transmembrane region" description="Helical" evidence="1">
    <location>
        <begin position="210"/>
        <end position="229"/>
    </location>
</feature>
<accession>A0A084H488</accession>
<dbReference type="Proteomes" id="UP000028549">
    <property type="component" value="Unassembled WGS sequence"/>
</dbReference>
<evidence type="ECO:0000256" key="1">
    <source>
        <dbReference type="SAM" id="Phobius"/>
    </source>
</evidence>
<dbReference type="RefSeq" id="WP_029565703.1">
    <property type="nucleotide sequence ID" value="NZ_CP176757.1"/>
</dbReference>
<evidence type="ECO:0000313" key="2">
    <source>
        <dbReference type="EMBL" id="KEZ54400.1"/>
    </source>
</evidence>
<feature type="transmembrane region" description="Helical" evidence="1">
    <location>
        <begin position="317"/>
        <end position="341"/>
    </location>
</feature>
<dbReference type="STRING" id="246786.GS18_0205650"/>
<feature type="transmembrane region" description="Helical" evidence="1">
    <location>
        <begin position="142"/>
        <end position="162"/>
    </location>
</feature>
<organism evidence="2 3">
    <name type="scientific">Metabacillus indicus</name>
    <name type="common">Bacillus indicus</name>
    <dbReference type="NCBI Taxonomy" id="246786"/>
    <lineage>
        <taxon>Bacteria</taxon>
        <taxon>Bacillati</taxon>
        <taxon>Bacillota</taxon>
        <taxon>Bacilli</taxon>
        <taxon>Bacillales</taxon>
        <taxon>Bacillaceae</taxon>
        <taxon>Metabacillus</taxon>
    </lineage>
</organism>
<sequence length="399" mass="44545">MNITLDSKVTAKLSVQADGEEFTVGDPVSGTFIRVPYEAVHIIHMLDGVKTLNEISEQLRNEQMDADVLDFVETLHELELIYSIDGKVFLIPPDEKPVSKSLSAAASVIFHPISQVCYVLFFLLSIGMIAGIPELRPVYKDFWAAEATGLSLLLLFFISWPLTILHELGHYLAALRLGIPVKFNLSLRFYWLVVEADMTGLWSVSKQKRYLPYAAGMAVDSFLLFLSLAGQMAAAGFALKLLKMITLLLVMRFAWQLLIFLRTDIYFLIMNKLNMPSLHGYAKEIMTGYMRKKDRGESLKEELSVKEMSYVKSFASCYLIGGIIAAGLLFLYSLPGLYVLLKQTMVQLSVYSLNSWLFWDGIITLAILSVNAVIWSIGAASKYKGSKTGTLPISSNEAT</sequence>